<comment type="function">
    <text evidence="8">ABC transporter involved in fatty acid import. Transmembrane domains (TMD) form a pore in the membrane and the ATP-binding domain (NBD) is responsible for energy generation.</text>
</comment>
<dbReference type="PROSITE" id="PS50929">
    <property type="entry name" value="ABC_TM1F"/>
    <property type="match status" value="1"/>
</dbReference>
<dbReference type="InterPro" id="IPR036640">
    <property type="entry name" value="ABC1_TM_sf"/>
</dbReference>
<evidence type="ECO:0000256" key="5">
    <source>
        <dbReference type="ARBA" id="ARBA00022840"/>
    </source>
</evidence>
<dbReference type="FunFam" id="3.40.50.300:FF:000287">
    <property type="entry name" value="Multidrug ABC transporter ATP-binding protein"/>
    <property type="match status" value="1"/>
</dbReference>
<keyword evidence="2" id="KW-0813">Transport</keyword>
<organism evidence="14 15">
    <name type="scientific">Actinocorallia herbida</name>
    <dbReference type="NCBI Taxonomy" id="58109"/>
    <lineage>
        <taxon>Bacteria</taxon>
        <taxon>Bacillati</taxon>
        <taxon>Actinomycetota</taxon>
        <taxon>Actinomycetes</taxon>
        <taxon>Streptosporangiales</taxon>
        <taxon>Thermomonosporaceae</taxon>
        <taxon>Actinocorallia</taxon>
    </lineage>
</organism>
<dbReference type="InterPro" id="IPR017871">
    <property type="entry name" value="ABC_transporter-like_CS"/>
</dbReference>
<evidence type="ECO:0000256" key="1">
    <source>
        <dbReference type="ARBA" id="ARBA00004651"/>
    </source>
</evidence>
<gene>
    <name evidence="14" type="ORF">EDD29_4308</name>
</gene>
<dbReference type="InterPro" id="IPR011527">
    <property type="entry name" value="ABC1_TM_dom"/>
</dbReference>
<dbReference type="PANTHER" id="PTHR24221:SF654">
    <property type="entry name" value="ATP-BINDING CASSETTE SUB-FAMILY B MEMBER 6"/>
    <property type="match status" value="1"/>
</dbReference>
<feature type="transmembrane region" description="Helical" evidence="11">
    <location>
        <begin position="151"/>
        <end position="170"/>
    </location>
</feature>
<proteinExistence type="inferred from homology"/>
<dbReference type="Proteomes" id="UP000272400">
    <property type="component" value="Unassembled WGS sequence"/>
</dbReference>
<name>A0A3N1CZL6_9ACTN</name>
<dbReference type="Pfam" id="PF00664">
    <property type="entry name" value="ABC_membrane"/>
    <property type="match status" value="1"/>
</dbReference>
<dbReference type="InterPro" id="IPR027417">
    <property type="entry name" value="P-loop_NTPase"/>
</dbReference>
<dbReference type="PROSITE" id="PS50893">
    <property type="entry name" value="ABC_TRANSPORTER_2"/>
    <property type="match status" value="1"/>
</dbReference>
<evidence type="ECO:0000256" key="6">
    <source>
        <dbReference type="ARBA" id="ARBA00022989"/>
    </source>
</evidence>
<evidence type="ECO:0000313" key="15">
    <source>
        <dbReference type="Proteomes" id="UP000272400"/>
    </source>
</evidence>
<comment type="similarity">
    <text evidence="9">Belongs to the ABC transporter superfamily. Lipid exporter (TC 3.A.1.106) family.</text>
</comment>
<keyword evidence="7 11" id="KW-0472">Membrane</keyword>
<dbReference type="SMART" id="SM00382">
    <property type="entry name" value="AAA"/>
    <property type="match status" value="1"/>
</dbReference>
<dbReference type="Gene3D" id="3.40.50.300">
    <property type="entry name" value="P-loop containing nucleotide triphosphate hydrolases"/>
    <property type="match status" value="1"/>
</dbReference>
<dbReference type="InterPro" id="IPR003439">
    <property type="entry name" value="ABC_transporter-like_ATP-bd"/>
</dbReference>
<keyword evidence="3 11" id="KW-0812">Transmembrane</keyword>
<dbReference type="GO" id="GO:0140359">
    <property type="term" value="F:ABC-type transporter activity"/>
    <property type="evidence" value="ECO:0007669"/>
    <property type="project" value="InterPro"/>
</dbReference>
<dbReference type="InterPro" id="IPR003593">
    <property type="entry name" value="AAA+_ATPase"/>
</dbReference>
<dbReference type="InterPro" id="IPR039421">
    <property type="entry name" value="Type_1_exporter"/>
</dbReference>
<evidence type="ECO:0000256" key="4">
    <source>
        <dbReference type="ARBA" id="ARBA00022741"/>
    </source>
</evidence>
<feature type="domain" description="ABC transmembrane type-1" evidence="13">
    <location>
        <begin position="41"/>
        <end position="318"/>
    </location>
</feature>
<dbReference type="PANTHER" id="PTHR24221">
    <property type="entry name" value="ATP-BINDING CASSETTE SUB-FAMILY B"/>
    <property type="match status" value="1"/>
</dbReference>
<keyword evidence="15" id="KW-1185">Reference proteome</keyword>
<feature type="transmembrane region" description="Helical" evidence="11">
    <location>
        <begin position="37"/>
        <end position="61"/>
    </location>
</feature>
<comment type="subcellular location">
    <subcellularLocation>
        <location evidence="1">Cell membrane</location>
        <topology evidence="1">Multi-pass membrane protein</topology>
    </subcellularLocation>
</comment>
<dbReference type="Gene3D" id="1.20.1560.10">
    <property type="entry name" value="ABC transporter type 1, transmembrane domain"/>
    <property type="match status" value="1"/>
</dbReference>
<keyword evidence="4" id="KW-0547">Nucleotide-binding</keyword>
<dbReference type="PROSITE" id="PS00211">
    <property type="entry name" value="ABC_TRANSPORTER_1"/>
    <property type="match status" value="1"/>
</dbReference>
<feature type="transmembrane region" description="Helical" evidence="11">
    <location>
        <begin position="261"/>
        <end position="281"/>
    </location>
</feature>
<evidence type="ECO:0000256" key="9">
    <source>
        <dbReference type="ARBA" id="ARBA00061644"/>
    </source>
</evidence>
<evidence type="ECO:0000259" key="13">
    <source>
        <dbReference type="PROSITE" id="PS50929"/>
    </source>
</evidence>
<protein>
    <recommendedName>
        <fullName evidence="10">Fatty acid ABC transporter ATP-binding/permease protein</fullName>
    </recommendedName>
</protein>
<sequence>MTGTVGEKSVRREAVLLALRLYLGELRRQWPRALPGLTLPAIGNVCLFYLAPLFVAGIVGRSAADRESSAGDLVPYVLGFGAVLLAGEALWRFGFHFLSRVDAEGIERLGMTGMDVLLAKDPAFFQDSFAGSLTKRILGFSGRFEEFNDTFSFSIMANVIPLAFASMVLWRYDPLLVLVLVGLIVVTAAMVAPFIRRRQALVDAREAAKVRVSGHVSDVVANMETVRAFAAEEREAAEYRGRLIEQRRLSLRSWDYANRRVDTTVSVMSVLTSTVGLLLAVALRGGLGVETIVVTFAYFTSATRIMFEFNQVFRRLESTLTEAAQFTELLLAPPTVLDAEDPQPLRPADTTVRFERVSFAHRGADPLFDGLELEIPSGTRIGLVGRSGGGKTTLTRLLLRLMDVEGGRILIGGQDITRIRQRDLRGLIAYVPQEPAMFHRSVRDNIAFARPDATDADILRAARAAHVTEFTDPLPDGWHTVVGERGVKLSGGQRQRVALARAILRDAPVLLLDEATSALDSESEVLIQEALWNLMRDRTALVVAHRLSTVVRMDRLVVLDRGRIIEQGSHHELLDTGGPYSRLWHHQSGGFLTENDDDVPAPSSS</sequence>
<dbReference type="AlphaFoldDB" id="A0A3N1CZL6"/>
<evidence type="ECO:0000256" key="2">
    <source>
        <dbReference type="ARBA" id="ARBA00022448"/>
    </source>
</evidence>
<keyword evidence="6 11" id="KW-1133">Transmembrane helix</keyword>
<evidence type="ECO:0000259" key="12">
    <source>
        <dbReference type="PROSITE" id="PS50893"/>
    </source>
</evidence>
<dbReference type="GO" id="GO:0005886">
    <property type="term" value="C:plasma membrane"/>
    <property type="evidence" value="ECO:0007669"/>
    <property type="project" value="UniProtKB-SubCell"/>
</dbReference>
<dbReference type="SUPFAM" id="SSF52540">
    <property type="entry name" value="P-loop containing nucleoside triphosphate hydrolases"/>
    <property type="match status" value="1"/>
</dbReference>
<feature type="transmembrane region" description="Helical" evidence="11">
    <location>
        <begin position="73"/>
        <end position="91"/>
    </location>
</feature>
<feature type="domain" description="ABC transporter" evidence="12">
    <location>
        <begin position="352"/>
        <end position="586"/>
    </location>
</feature>
<dbReference type="GO" id="GO:0005524">
    <property type="term" value="F:ATP binding"/>
    <property type="evidence" value="ECO:0007669"/>
    <property type="project" value="UniProtKB-KW"/>
</dbReference>
<dbReference type="GO" id="GO:0016887">
    <property type="term" value="F:ATP hydrolysis activity"/>
    <property type="evidence" value="ECO:0007669"/>
    <property type="project" value="InterPro"/>
</dbReference>
<dbReference type="EMBL" id="RJKE01000001">
    <property type="protein sequence ID" value="ROO86730.1"/>
    <property type="molecule type" value="Genomic_DNA"/>
</dbReference>
<feature type="transmembrane region" description="Helical" evidence="11">
    <location>
        <begin position="176"/>
        <end position="195"/>
    </location>
</feature>
<reference evidence="14 15" key="1">
    <citation type="submission" date="2018-11" db="EMBL/GenBank/DDBJ databases">
        <title>Sequencing the genomes of 1000 actinobacteria strains.</title>
        <authorList>
            <person name="Klenk H.-P."/>
        </authorList>
    </citation>
    <scope>NUCLEOTIDE SEQUENCE [LARGE SCALE GENOMIC DNA]</scope>
    <source>
        <strain evidence="14 15">DSM 44254</strain>
    </source>
</reference>
<evidence type="ECO:0000256" key="10">
    <source>
        <dbReference type="ARBA" id="ARBA00071747"/>
    </source>
</evidence>
<dbReference type="Pfam" id="PF00005">
    <property type="entry name" value="ABC_tran"/>
    <property type="match status" value="1"/>
</dbReference>
<evidence type="ECO:0000256" key="3">
    <source>
        <dbReference type="ARBA" id="ARBA00022692"/>
    </source>
</evidence>
<dbReference type="OrthoDB" id="9806127at2"/>
<dbReference type="GO" id="GO:0034040">
    <property type="term" value="F:ATPase-coupled lipid transmembrane transporter activity"/>
    <property type="evidence" value="ECO:0007669"/>
    <property type="project" value="TreeGrafter"/>
</dbReference>
<accession>A0A3N1CZL6</accession>
<evidence type="ECO:0000313" key="14">
    <source>
        <dbReference type="EMBL" id="ROO86730.1"/>
    </source>
</evidence>
<evidence type="ECO:0000256" key="11">
    <source>
        <dbReference type="SAM" id="Phobius"/>
    </source>
</evidence>
<dbReference type="SUPFAM" id="SSF90123">
    <property type="entry name" value="ABC transporter transmembrane region"/>
    <property type="match status" value="1"/>
</dbReference>
<comment type="caution">
    <text evidence="14">The sequence shown here is derived from an EMBL/GenBank/DDBJ whole genome shotgun (WGS) entry which is preliminary data.</text>
</comment>
<evidence type="ECO:0000256" key="7">
    <source>
        <dbReference type="ARBA" id="ARBA00023136"/>
    </source>
</evidence>
<dbReference type="RefSeq" id="WP_123666105.1">
    <property type="nucleotide sequence ID" value="NZ_RJKE01000001.1"/>
</dbReference>
<evidence type="ECO:0000256" key="8">
    <source>
        <dbReference type="ARBA" id="ARBA00055053"/>
    </source>
</evidence>
<keyword evidence="5 14" id="KW-0067">ATP-binding</keyword>